<name>A0AAJ6CSJ5_AERCA</name>
<sequence length="142" mass="16377">MFVSIMKGPIVGPYIYFILNNEMVYIGETQRHPSFRWGEHISSNGTLAKKMYDYDFEMSDLNFIAICCFDFIPALDKNYSLKFFTQAIEHSLHCLVSAQPSLLGGFRRVISSTEKTAPRRFNDWVAAEAISMTILNEVRQYL</sequence>
<evidence type="ECO:0000313" key="1">
    <source>
        <dbReference type="EMBL" id="WFF99574.1"/>
    </source>
</evidence>
<dbReference type="RefSeq" id="WP_021464076.1">
    <property type="nucleotide sequence ID" value="NZ_CP120942.1"/>
</dbReference>
<proteinExistence type="predicted"/>
<protein>
    <recommendedName>
        <fullName evidence="3">GIY-YIG domain-containing protein</fullName>
    </recommendedName>
</protein>
<reference evidence="1" key="1">
    <citation type="submission" date="2023-03" db="EMBL/GenBank/DDBJ databases">
        <title>Aeromonas caviae strain AC1520.</title>
        <authorList>
            <person name="Xie T."/>
            <person name="Zhang Q."/>
            <person name="Deng J."/>
            <person name="Li X."/>
        </authorList>
    </citation>
    <scope>NUCLEOTIDE SEQUENCE</scope>
    <source>
        <strain evidence="1">AC1520</strain>
    </source>
</reference>
<organism evidence="1 2">
    <name type="scientific">Aeromonas caviae</name>
    <name type="common">Aeromonas punctata</name>
    <dbReference type="NCBI Taxonomy" id="648"/>
    <lineage>
        <taxon>Bacteria</taxon>
        <taxon>Pseudomonadati</taxon>
        <taxon>Pseudomonadota</taxon>
        <taxon>Gammaproteobacteria</taxon>
        <taxon>Aeromonadales</taxon>
        <taxon>Aeromonadaceae</taxon>
        <taxon>Aeromonas</taxon>
    </lineage>
</organism>
<evidence type="ECO:0008006" key="3">
    <source>
        <dbReference type="Google" id="ProtNLM"/>
    </source>
</evidence>
<evidence type="ECO:0000313" key="2">
    <source>
        <dbReference type="Proteomes" id="UP001218423"/>
    </source>
</evidence>
<gene>
    <name evidence="1" type="ORF">P5S46_08375</name>
</gene>
<dbReference type="EMBL" id="CP120942">
    <property type="protein sequence ID" value="WFF99574.1"/>
    <property type="molecule type" value="Genomic_DNA"/>
</dbReference>
<accession>A0AAJ6CSJ5</accession>
<dbReference type="AlphaFoldDB" id="A0AAJ6CSJ5"/>
<dbReference type="Proteomes" id="UP001218423">
    <property type="component" value="Chromosome"/>
</dbReference>